<evidence type="ECO:0000313" key="15">
    <source>
        <dbReference type="Proteomes" id="UP000004994"/>
    </source>
</evidence>
<dbReference type="InParanoid" id="A0A3Q7HWJ6"/>
<proteinExistence type="inferred from homology"/>
<evidence type="ECO:0000256" key="11">
    <source>
        <dbReference type="ARBA" id="ARBA00023136"/>
    </source>
</evidence>
<sequence>MCCMLTGFSLSTDAIGSVLTTYLDKPRAYIGCMKSGEVFSQPEQKWYEPEWWKFGDGKSYFRHASGEIFAVSKALAQFISINRSMLRSYAHDDVSAGSWFIGLDVKYVDEGKFCCSSWSSEIELIHFEGNGRRSTLKVCMRSSLIGSPHLVHIENKSLEISFAAICIWCRVQRWLKFFTPIMKSRVIERAHTLVLDITMPSSRNVERVVGV</sequence>
<reference evidence="14" key="1">
    <citation type="journal article" date="2012" name="Nature">
        <title>The tomato genome sequence provides insights into fleshy fruit evolution.</title>
        <authorList>
            <consortium name="Tomato Genome Consortium"/>
        </authorList>
    </citation>
    <scope>NUCLEOTIDE SEQUENCE [LARGE SCALE GENOMIC DNA]</scope>
    <source>
        <strain evidence="14">cv. Heinz 1706</strain>
    </source>
</reference>
<evidence type="ECO:0000256" key="10">
    <source>
        <dbReference type="ARBA" id="ARBA00023034"/>
    </source>
</evidence>
<evidence type="ECO:0000256" key="9">
    <source>
        <dbReference type="ARBA" id="ARBA00022989"/>
    </source>
</evidence>
<dbReference type="PANTHER" id="PTHR11214:SF348">
    <property type="entry name" value="HEXOSYLTRANSFERASE"/>
    <property type="match status" value="1"/>
</dbReference>
<dbReference type="GO" id="GO:0000139">
    <property type="term" value="C:Golgi membrane"/>
    <property type="evidence" value="ECO:0007669"/>
    <property type="project" value="UniProtKB-SubCell"/>
</dbReference>
<evidence type="ECO:0000256" key="13">
    <source>
        <dbReference type="RuleBase" id="RU363063"/>
    </source>
</evidence>
<dbReference type="Proteomes" id="UP000004994">
    <property type="component" value="Chromosome 8"/>
</dbReference>
<dbReference type="PaxDb" id="4081-Solyc08g081920.2.1"/>
<keyword evidence="15" id="KW-1185">Reference proteome</keyword>
<evidence type="ECO:0000256" key="1">
    <source>
        <dbReference type="ARBA" id="ARBA00001936"/>
    </source>
</evidence>
<evidence type="ECO:0000256" key="5">
    <source>
        <dbReference type="ARBA" id="ARBA00022676"/>
    </source>
</evidence>
<keyword evidence="11" id="KW-0472">Membrane</keyword>
<dbReference type="Gramene" id="Solyc08g081925.1.1">
    <property type="protein sequence ID" value="Solyc08g081925.1.1"/>
    <property type="gene ID" value="Solyc08g081925.1"/>
</dbReference>
<keyword evidence="8" id="KW-0735">Signal-anchor</keyword>
<comment type="cofactor">
    <cofactor evidence="1 13">
        <name>Mn(2+)</name>
        <dbReference type="ChEBI" id="CHEBI:29035"/>
    </cofactor>
</comment>
<keyword evidence="12 13" id="KW-0464">Manganese</keyword>
<evidence type="ECO:0000256" key="7">
    <source>
        <dbReference type="ARBA" id="ARBA00022692"/>
    </source>
</evidence>
<keyword evidence="5 13" id="KW-0328">Glycosyltransferase</keyword>
<dbReference type="InterPro" id="IPR002659">
    <property type="entry name" value="Glyco_trans_31"/>
</dbReference>
<dbReference type="EnsemblPlants" id="Solyc08g081925.1.1">
    <property type="protein sequence ID" value="Solyc08g081925.1.1"/>
    <property type="gene ID" value="Solyc08g081925.1"/>
</dbReference>
<evidence type="ECO:0000313" key="14">
    <source>
        <dbReference type="EnsemblPlants" id="Solyc08g081925.1.1"/>
    </source>
</evidence>
<reference evidence="14" key="2">
    <citation type="submission" date="2019-01" db="UniProtKB">
        <authorList>
            <consortium name="EnsemblPlants"/>
        </authorList>
    </citation>
    <scope>IDENTIFICATION</scope>
    <source>
        <strain evidence="14">cv. Heinz 1706</strain>
    </source>
</reference>
<evidence type="ECO:0000256" key="12">
    <source>
        <dbReference type="ARBA" id="ARBA00023211"/>
    </source>
</evidence>
<keyword evidence="10 13" id="KW-0333">Golgi apparatus</keyword>
<keyword evidence="6" id="KW-0808">Transferase</keyword>
<protein>
    <recommendedName>
        <fullName evidence="13">Hexosyltransferase</fullName>
        <ecNumber evidence="13">2.4.1.-</ecNumber>
    </recommendedName>
</protein>
<dbReference type="UniPathway" id="UPA00378"/>
<dbReference type="AlphaFoldDB" id="A0A3Q7HWJ6"/>
<evidence type="ECO:0000256" key="6">
    <source>
        <dbReference type="ARBA" id="ARBA00022679"/>
    </source>
</evidence>
<keyword evidence="7" id="KW-0812">Transmembrane</keyword>
<evidence type="ECO:0000256" key="2">
    <source>
        <dbReference type="ARBA" id="ARBA00004323"/>
    </source>
</evidence>
<dbReference type="EC" id="2.4.1.-" evidence="13"/>
<name>A0A3Q7HWJ6_SOLLC</name>
<comment type="subcellular location">
    <subcellularLocation>
        <location evidence="2 13">Golgi apparatus membrane</location>
        <topology evidence="2 13">Single-pass type II membrane protein</topology>
    </subcellularLocation>
</comment>
<dbReference type="Pfam" id="PF01762">
    <property type="entry name" value="Galactosyl_T"/>
    <property type="match status" value="1"/>
</dbReference>
<evidence type="ECO:0000256" key="3">
    <source>
        <dbReference type="ARBA" id="ARBA00004922"/>
    </source>
</evidence>
<evidence type="ECO:0000256" key="4">
    <source>
        <dbReference type="ARBA" id="ARBA00008661"/>
    </source>
</evidence>
<accession>A0A3Q7HWJ6</accession>
<dbReference type="PANTHER" id="PTHR11214">
    <property type="entry name" value="BETA-1,3-N-ACETYLGLUCOSAMINYLTRANSFERASE"/>
    <property type="match status" value="1"/>
</dbReference>
<dbReference type="GO" id="GO:0016758">
    <property type="term" value="F:hexosyltransferase activity"/>
    <property type="evidence" value="ECO:0007669"/>
    <property type="project" value="InterPro"/>
</dbReference>
<comment type="similarity">
    <text evidence="4 13">Belongs to the glycosyltransferase 31 family.</text>
</comment>
<keyword evidence="9" id="KW-1133">Transmembrane helix</keyword>
<evidence type="ECO:0000256" key="8">
    <source>
        <dbReference type="ARBA" id="ARBA00022968"/>
    </source>
</evidence>
<comment type="pathway">
    <text evidence="3">Protein modification; protein glycosylation.</text>
</comment>
<organism evidence="14">
    <name type="scientific">Solanum lycopersicum</name>
    <name type="common">Tomato</name>
    <name type="synonym">Lycopersicon esculentum</name>
    <dbReference type="NCBI Taxonomy" id="4081"/>
    <lineage>
        <taxon>Eukaryota</taxon>
        <taxon>Viridiplantae</taxon>
        <taxon>Streptophyta</taxon>
        <taxon>Embryophyta</taxon>
        <taxon>Tracheophyta</taxon>
        <taxon>Spermatophyta</taxon>
        <taxon>Magnoliopsida</taxon>
        <taxon>eudicotyledons</taxon>
        <taxon>Gunneridae</taxon>
        <taxon>Pentapetalae</taxon>
        <taxon>asterids</taxon>
        <taxon>lamiids</taxon>
        <taxon>Solanales</taxon>
        <taxon>Solanaceae</taxon>
        <taxon>Solanoideae</taxon>
        <taxon>Solaneae</taxon>
        <taxon>Solanum</taxon>
        <taxon>Solanum subgen. Lycopersicon</taxon>
    </lineage>
</organism>